<dbReference type="PANTHER" id="PTHR33449">
    <property type="entry name" value="NUCLEOID-ASSOCIATED PROTEIN YBAB"/>
    <property type="match status" value="1"/>
</dbReference>
<dbReference type="PATRIC" id="fig|907348.3.peg.702"/>
<dbReference type="PIRSF" id="PIRSF004555">
    <property type="entry name" value="UCP004555"/>
    <property type="match status" value="1"/>
</dbReference>
<dbReference type="NCBIfam" id="TIGR00103">
    <property type="entry name" value="DNA_YbaB_EbfC"/>
    <property type="match status" value="1"/>
</dbReference>
<dbReference type="SUPFAM" id="SSF82607">
    <property type="entry name" value="YbaB-like"/>
    <property type="match status" value="1"/>
</dbReference>
<dbReference type="GO" id="GO:0043590">
    <property type="term" value="C:bacterial nucleoid"/>
    <property type="evidence" value="ECO:0007669"/>
    <property type="project" value="UniProtKB-UniRule"/>
</dbReference>
<dbReference type="AlphaFoldDB" id="H7EIP6"/>
<dbReference type="EMBL" id="AGRW01000037">
    <property type="protein sequence ID" value="EIC02574.1"/>
    <property type="molecule type" value="Genomic_DNA"/>
</dbReference>
<dbReference type="STRING" id="907348.TresaDRAFT_2452"/>
<proteinExistence type="inferred from homology"/>
<protein>
    <recommendedName>
        <fullName evidence="2">Nucleoid-associated protein TresaDRAFT_2452</fullName>
    </recommendedName>
</protein>
<accession>H7EIP6</accession>
<keyword evidence="4" id="KW-1185">Reference proteome</keyword>
<evidence type="ECO:0000313" key="4">
    <source>
        <dbReference type="Proteomes" id="UP000003571"/>
    </source>
</evidence>
<comment type="subcellular location">
    <subcellularLocation>
        <location evidence="2">Cytoplasm</location>
        <location evidence="2">Nucleoid</location>
    </subcellularLocation>
</comment>
<evidence type="ECO:0000313" key="3">
    <source>
        <dbReference type="EMBL" id="EIC02574.1"/>
    </source>
</evidence>
<comment type="subunit">
    <text evidence="2">Homodimer.</text>
</comment>
<dbReference type="Gene3D" id="3.30.1310.10">
    <property type="entry name" value="Nucleoid-associated protein YbaB-like domain"/>
    <property type="match status" value="1"/>
</dbReference>
<comment type="caution">
    <text evidence="3">The sequence shown here is derived from an EMBL/GenBank/DDBJ whole genome shotgun (WGS) entry which is preliminary data.</text>
</comment>
<comment type="similarity">
    <text evidence="2">Belongs to the YbaB/EbfC family.</text>
</comment>
<keyword evidence="2" id="KW-0963">Cytoplasm</keyword>
<dbReference type="InterPro" id="IPR036894">
    <property type="entry name" value="YbaB-like_sf"/>
</dbReference>
<dbReference type="GO" id="GO:0005829">
    <property type="term" value="C:cytosol"/>
    <property type="evidence" value="ECO:0007669"/>
    <property type="project" value="TreeGrafter"/>
</dbReference>
<dbReference type="HAMAP" id="MF_00274">
    <property type="entry name" value="DNA_YbaB_EbfC"/>
    <property type="match status" value="1"/>
</dbReference>
<dbReference type="PANTHER" id="PTHR33449:SF1">
    <property type="entry name" value="NUCLEOID-ASSOCIATED PROTEIN YBAB"/>
    <property type="match status" value="1"/>
</dbReference>
<dbReference type="GO" id="GO:0003677">
    <property type="term" value="F:DNA binding"/>
    <property type="evidence" value="ECO:0007669"/>
    <property type="project" value="UniProtKB-UniRule"/>
</dbReference>
<organism evidence="3 4">
    <name type="scientific">Treponema saccharophilum DSM 2985</name>
    <dbReference type="NCBI Taxonomy" id="907348"/>
    <lineage>
        <taxon>Bacteria</taxon>
        <taxon>Pseudomonadati</taxon>
        <taxon>Spirochaetota</taxon>
        <taxon>Spirochaetia</taxon>
        <taxon>Spirochaetales</taxon>
        <taxon>Treponemataceae</taxon>
        <taxon>Treponema</taxon>
    </lineage>
</organism>
<gene>
    <name evidence="3" type="ORF">TresaDRAFT_2452</name>
</gene>
<dbReference type="Proteomes" id="UP000003571">
    <property type="component" value="Unassembled WGS sequence"/>
</dbReference>
<comment type="function">
    <text evidence="2">Binds to DNA and alters its conformation. May be involved in regulation of gene expression, nucleoid organization and DNA protection.</text>
</comment>
<evidence type="ECO:0000256" key="1">
    <source>
        <dbReference type="ARBA" id="ARBA00023125"/>
    </source>
</evidence>
<sequence>MVNPFELVKNLKNVEENMKKIKDELAGVTATGSAGGNIVQVTLNGQFSMVSIKIDPIAQGDVPMLQDLIVAAHHNAMEKIQEVIKEKAGPLLGGMNLDGLNIPGL</sequence>
<dbReference type="OrthoDB" id="9795263at2"/>
<evidence type="ECO:0000256" key="2">
    <source>
        <dbReference type="HAMAP-Rule" id="MF_00274"/>
    </source>
</evidence>
<dbReference type="Pfam" id="PF02575">
    <property type="entry name" value="YbaB_DNA_bd"/>
    <property type="match status" value="1"/>
</dbReference>
<reference evidence="3 4" key="1">
    <citation type="submission" date="2011-09" db="EMBL/GenBank/DDBJ databases">
        <title>The draft genome of Treponema saccharophilum DSM 2985.</title>
        <authorList>
            <consortium name="US DOE Joint Genome Institute (JGI-PGF)"/>
            <person name="Lucas S."/>
            <person name="Copeland A."/>
            <person name="Lapidus A."/>
            <person name="Glavina del Rio T."/>
            <person name="Dalin E."/>
            <person name="Tice H."/>
            <person name="Bruce D."/>
            <person name="Goodwin L."/>
            <person name="Pitluck S."/>
            <person name="Peters L."/>
            <person name="Kyrpides N."/>
            <person name="Mavromatis K."/>
            <person name="Ivanova N."/>
            <person name="Markowitz V."/>
            <person name="Cheng J.-F."/>
            <person name="Hugenholtz P."/>
            <person name="Woyke T."/>
            <person name="Wu D."/>
            <person name="Gronow S."/>
            <person name="Wellnitz S."/>
            <person name="Brambilla E."/>
            <person name="Klenk H.-P."/>
            <person name="Eisen J.A."/>
        </authorList>
    </citation>
    <scope>NUCLEOTIDE SEQUENCE [LARGE SCALE GENOMIC DNA]</scope>
    <source>
        <strain evidence="3 4">DSM 2985</strain>
    </source>
</reference>
<dbReference type="InterPro" id="IPR004401">
    <property type="entry name" value="YbaB/EbfC"/>
</dbReference>
<dbReference type="eggNOG" id="COG0718">
    <property type="taxonomic scope" value="Bacteria"/>
</dbReference>
<keyword evidence="1 2" id="KW-0238">DNA-binding</keyword>
<name>H7EIP6_9SPIR</name>